<sequence length="150" mass="17169">MPSITQYWLYFEFAAGKYILLEKSSSGSADEMRRMFEFAREKNLVLFEAFHYRYFVISLTHLKIAVRNAAFPEESFHPTIQRTVQIIDSGKLGQAKSVTGMLALRGLMPDDDIRFQFDLSGCRMDMGGTMRYLLKAEPLSIESPPPHCTT</sequence>
<dbReference type="EMBL" id="KL198026">
    <property type="protein sequence ID" value="KDQ16778.1"/>
    <property type="molecule type" value="Genomic_DNA"/>
</dbReference>
<dbReference type="InParanoid" id="A0A067MM09"/>
<evidence type="ECO:0000256" key="1">
    <source>
        <dbReference type="ARBA" id="ARBA00023002"/>
    </source>
</evidence>
<dbReference type="PANTHER" id="PTHR22604">
    <property type="entry name" value="OXIDOREDUCTASES"/>
    <property type="match status" value="1"/>
</dbReference>
<reference evidence="3" key="1">
    <citation type="journal article" date="2014" name="Proc. Natl. Acad. Sci. U.S.A.">
        <title>Extensive sampling of basidiomycete genomes demonstrates inadequacy of the white-rot/brown-rot paradigm for wood decay fungi.</title>
        <authorList>
            <person name="Riley R."/>
            <person name="Salamov A.A."/>
            <person name="Brown D.W."/>
            <person name="Nagy L.G."/>
            <person name="Floudas D."/>
            <person name="Held B.W."/>
            <person name="Levasseur A."/>
            <person name="Lombard V."/>
            <person name="Morin E."/>
            <person name="Otillar R."/>
            <person name="Lindquist E.A."/>
            <person name="Sun H."/>
            <person name="LaButti K.M."/>
            <person name="Schmutz J."/>
            <person name="Jabbour D."/>
            <person name="Luo H."/>
            <person name="Baker S.E."/>
            <person name="Pisabarro A.G."/>
            <person name="Walton J.D."/>
            <person name="Blanchette R.A."/>
            <person name="Henrissat B."/>
            <person name="Martin F."/>
            <person name="Cullen D."/>
            <person name="Hibbett D.S."/>
            <person name="Grigoriev I.V."/>
        </authorList>
    </citation>
    <scope>NUCLEOTIDE SEQUENCE [LARGE SCALE GENOMIC DNA]</scope>
    <source>
        <strain evidence="3">FD-172 SS1</strain>
    </source>
</reference>
<dbReference type="STRING" id="930990.A0A067MM09"/>
<organism evidence="2 3">
    <name type="scientific">Botryobasidium botryosum (strain FD-172 SS1)</name>
    <dbReference type="NCBI Taxonomy" id="930990"/>
    <lineage>
        <taxon>Eukaryota</taxon>
        <taxon>Fungi</taxon>
        <taxon>Dikarya</taxon>
        <taxon>Basidiomycota</taxon>
        <taxon>Agaricomycotina</taxon>
        <taxon>Agaricomycetes</taxon>
        <taxon>Cantharellales</taxon>
        <taxon>Botryobasidiaceae</taxon>
        <taxon>Botryobasidium</taxon>
    </lineage>
</organism>
<dbReference type="PANTHER" id="PTHR22604:SF105">
    <property type="entry name" value="TRANS-1,2-DIHYDROBENZENE-1,2-DIOL DEHYDROGENASE"/>
    <property type="match status" value="1"/>
</dbReference>
<proteinExistence type="predicted"/>
<dbReference type="SUPFAM" id="SSF51735">
    <property type="entry name" value="NAD(P)-binding Rossmann-fold domains"/>
    <property type="match status" value="1"/>
</dbReference>
<evidence type="ECO:0000313" key="3">
    <source>
        <dbReference type="Proteomes" id="UP000027195"/>
    </source>
</evidence>
<gene>
    <name evidence="2" type="ORF">BOTBODRAFT_240266</name>
</gene>
<protein>
    <submittedName>
        <fullName evidence="2">Uncharacterized protein</fullName>
    </submittedName>
</protein>
<dbReference type="Gene3D" id="3.40.50.720">
    <property type="entry name" value="NAD(P)-binding Rossmann-like Domain"/>
    <property type="match status" value="1"/>
</dbReference>
<dbReference type="Proteomes" id="UP000027195">
    <property type="component" value="Unassembled WGS sequence"/>
</dbReference>
<accession>A0A067MM09</accession>
<evidence type="ECO:0000313" key="2">
    <source>
        <dbReference type="EMBL" id="KDQ16778.1"/>
    </source>
</evidence>
<dbReference type="HOGENOM" id="CLU_1740200_0_0_1"/>
<name>A0A067MM09_BOTB1</name>
<dbReference type="AlphaFoldDB" id="A0A067MM09"/>
<keyword evidence="3" id="KW-1185">Reference proteome</keyword>
<dbReference type="OrthoDB" id="64915at2759"/>
<keyword evidence="1" id="KW-0560">Oxidoreductase</keyword>
<dbReference type="InterPro" id="IPR050984">
    <property type="entry name" value="Gfo/Idh/MocA_domain"/>
</dbReference>
<dbReference type="GO" id="GO:0016491">
    <property type="term" value="F:oxidoreductase activity"/>
    <property type="evidence" value="ECO:0007669"/>
    <property type="project" value="UniProtKB-KW"/>
</dbReference>
<dbReference type="InterPro" id="IPR036291">
    <property type="entry name" value="NAD(P)-bd_dom_sf"/>
</dbReference>
<dbReference type="Gene3D" id="3.30.360.10">
    <property type="entry name" value="Dihydrodipicolinate Reductase, domain 2"/>
    <property type="match status" value="1"/>
</dbReference>